<dbReference type="Proteomes" id="UP000002027">
    <property type="component" value="Chromosome 2"/>
</dbReference>
<dbReference type="HOGENOM" id="CLU_155227_2_1_0"/>
<dbReference type="KEGG" id="sti:Sthe_3202"/>
<reference evidence="1 2" key="2">
    <citation type="journal article" date="2010" name="Stand. Genomic Sci.">
        <title>Complete genome sequence of Desulfohalobium retbaense type strain (HR(100)).</title>
        <authorList>
            <person name="Spring S."/>
            <person name="Nolan M."/>
            <person name="Lapidus A."/>
            <person name="Glavina Del Rio T."/>
            <person name="Copeland A."/>
            <person name="Tice H."/>
            <person name="Cheng J.F."/>
            <person name="Lucas S."/>
            <person name="Land M."/>
            <person name="Chen F."/>
            <person name="Bruce D."/>
            <person name="Goodwin L."/>
            <person name="Pitluck S."/>
            <person name="Ivanova N."/>
            <person name="Mavromatis K."/>
            <person name="Mikhailova N."/>
            <person name="Pati A."/>
            <person name="Chen A."/>
            <person name="Palaniappan K."/>
            <person name="Hauser L."/>
            <person name="Chang Y.J."/>
            <person name="Jeffries C.D."/>
            <person name="Munk C."/>
            <person name="Kiss H."/>
            <person name="Chain P."/>
            <person name="Han C."/>
            <person name="Brettin T."/>
            <person name="Detter J.C."/>
            <person name="Schuler E."/>
            <person name="Goker M."/>
            <person name="Rohde M."/>
            <person name="Bristow J."/>
            <person name="Eisen J.A."/>
            <person name="Markowitz V."/>
            <person name="Hugenholtz P."/>
            <person name="Kyrpides N.C."/>
            <person name="Klenk H.P."/>
        </authorList>
    </citation>
    <scope>NUCLEOTIDE SEQUENCE [LARGE SCALE GENOMIC DNA]</scope>
    <source>
        <strain evidence="2">ATCC 49802 / DSM 20745 / S 6022</strain>
    </source>
</reference>
<dbReference type="Pfam" id="PF08734">
    <property type="entry name" value="GYD"/>
    <property type="match status" value="1"/>
</dbReference>
<gene>
    <name evidence="1" type="ordered locus">Sthe_3202</name>
</gene>
<dbReference type="InParanoid" id="D1C9V9"/>
<dbReference type="EMBL" id="CP001824">
    <property type="protein sequence ID" value="ACZ40602.1"/>
    <property type="molecule type" value="Genomic_DNA"/>
</dbReference>
<accession>D1C9V9</accession>
<protein>
    <submittedName>
        <fullName evidence="1">GYD family protein</fullName>
    </submittedName>
</protein>
<dbReference type="AlphaFoldDB" id="D1C9V9"/>
<dbReference type="STRING" id="479434.Sthe_3202"/>
<keyword evidence="2" id="KW-1185">Reference proteome</keyword>
<name>D1C9V9_SPHTD</name>
<dbReference type="OrthoDB" id="9795737at2"/>
<evidence type="ECO:0000313" key="1">
    <source>
        <dbReference type="EMBL" id="ACZ40602.1"/>
    </source>
</evidence>
<sequence length="96" mass="10798">MPTYIMLSTLTDDGRETIQERPERITEVNREVEAMGARVVQQWAVLGPYDFVNIVEAPDNETIAKVSVALSSRGTVQFLTMPAIELNRFMQAVRGQ</sequence>
<proteinExistence type="predicted"/>
<organism evidence="1 2">
    <name type="scientific">Sphaerobacter thermophilus (strain ATCC 49802 / DSM 20745 / KCCM 41009 / NCIMB 13125 / S 6022)</name>
    <dbReference type="NCBI Taxonomy" id="479434"/>
    <lineage>
        <taxon>Bacteria</taxon>
        <taxon>Pseudomonadati</taxon>
        <taxon>Thermomicrobiota</taxon>
        <taxon>Thermomicrobia</taxon>
        <taxon>Sphaerobacterales</taxon>
        <taxon>Sphaerobacterineae</taxon>
        <taxon>Sphaerobacteraceae</taxon>
        <taxon>Sphaerobacter</taxon>
    </lineage>
</organism>
<dbReference type="eggNOG" id="COG4274">
    <property type="taxonomic scope" value="Bacteria"/>
</dbReference>
<dbReference type="RefSeq" id="WP_012873637.1">
    <property type="nucleotide sequence ID" value="NC_013524.1"/>
</dbReference>
<evidence type="ECO:0000313" key="2">
    <source>
        <dbReference type="Proteomes" id="UP000002027"/>
    </source>
</evidence>
<reference evidence="2" key="1">
    <citation type="submission" date="2009-11" db="EMBL/GenBank/DDBJ databases">
        <title>The complete chromosome 2 of Sphaerobacter thermophilus DSM 20745.</title>
        <authorList>
            <person name="Lucas S."/>
            <person name="Copeland A."/>
            <person name="Lapidus A."/>
            <person name="Glavina del Rio T."/>
            <person name="Dalin E."/>
            <person name="Tice H."/>
            <person name="Bruce D."/>
            <person name="Goodwin L."/>
            <person name="Pitluck S."/>
            <person name="Kyrpides N."/>
            <person name="Mavromatis K."/>
            <person name="Ivanova N."/>
            <person name="Mikhailova N."/>
            <person name="LaButti K.M."/>
            <person name="Clum A."/>
            <person name="Sun H.I."/>
            <person name="Brettin T."/>
            <person name="Detter J.C."/>
            <person name="Han C."/>
            <person name="Larimer F."/>
            <person name="Land M."/>
            <person name="Hauser L."/>
            <person name="Markowitz V."/>
            <person name="Cheng J.F."/>
            <person name="Hugenholtz P."/>
            <person name="Woyke T."/>
            <person name="Wu D."/>
            <person name="Steenblock K."/>
            <person name="Schneider S."/>
            <person name="Pukall R."/>
            <person name="Goeker M."/>
            <person name="Klenk H.P."/>
            <person name="Eisen J.A."/>
        </authorList>
    </citation>
    <scope>NUCLEOTIDE SEQUENCE [LARGE SCALE GENOMIC DNA]</scope>
    <source>
        <strain evidence="2">ATCC 49802 / DSM 20745 / S 6022</strain>
    </source>
</reference>
<dbReference type="InterPro" id="IPR014845">
    <property type="entry name" value="GYD/TTHA1554"/>
</dbReference>